<protein>
    <recommendedName>
        <fullName evidence="2">BTB domain-containing protein</fullName>
    </recommendedName>
</protein>
<sequence length="375" mass="43042">MPKHSSFDNSPFSSLSSSTSSIDQSIINQRIRSKSGGNGSGAMFLNRFRSKLVGSNAGNSCNQASSSHSLTSSSSSTMTMKTHKSVESMDQLLVGNPLQRIKLNKYNSRFKCPNNIRENILVPFSYEYEYKPYIFNWNIDDVSKCEQAMYKECTLPYKNEIKFELSFHPFGDSASSLEDGFTFIRARMANSDVEVDEAEFVISVIDSSGIRSISEENLIAKYDHNRFQTFAQLNICRSHLFAEQNGFISSDDRLTIQFDIYHKMKVPHMMETKRLQNDFRALLSSNDRFSDCIINVSGREFHLHKSVLAARSPIFASWFENDCSQNTNRITSLPMNSNEQARKYRLEIQDTTSEVFELLLKYIYTGEITWWIKMH</sequence>
<evidence type="ECO:0000259" key="2">
    <source>
        <dbReference type="PROSITE" id="PS50097"/>
    </source>
</evidence>
<dbReference type="Proteomes" id="UP001142055">
    <property type="component" value="Chromosome 2"/>
</dbReference>
<evidence type="ECO:0000313" key="4">
    <source>
        <dbReference type="Proteomes" id="UP001142055"/>
    </source>
</evidence>
<evidence type="ECO:0000313" key="3">
    <source>
        <dbReference type="EMBL" id="KAJ6219054.1"/>
    </source>
</evidence>
<proteinExistence type="predicted"/>
<dbReference type="InterPro" id="IPR000210">
    <property type="entry name" value="BTB/POZ_dom"/>
</dbReference>
<dbReference type="SMART" id="SM00225">
    <property type="entry name" value="BTB"/>
    <property type="match status" value="1"/>
</dbReference>
<dbReference type="InterPro" id="IPR011333">
    <property type="entry name" value="SKP1/BTB/POZ_sf"/>
</dbReference>
<dbReference type="PROSITE" id="PS50097">
    <property type="entry name" value="BTB"/>
    <property type="match status" value="1"/>
</dbReference>
<feature type="compositionally biased region" description="Low complexity" evidence="1">
    <location>
        <begin position="65"/>
        <end position="78"/>
    </location>
</feature>
<feature type="region of interest" description="Disordered" evidence="1">
    <location>
        <begin position="58"/>
        <end position="78"/>
    </location>
</feature>
<organism evidence="3 4">
    <name type="scientific">Blomia tropicalis</name>
    <name type="common">Mite</name>
    <dbReference type="NCBI Taxonomy" id="40697"/>
    <lineage>
        <taxon>Eukaryota</taxon>
        <taxon>Metazoa</taxon>
        <taxon>Ecdysozoa</taxon>
        <taxon>Arthropoda</taxon>
        <taxon>Chelicerata</taxon>
        <taxon>Arachnida</taxon>
        <taxon>Acari</taxon>
        <taxon>Acariformes</taxon>
        <taxon>Sarcoptiformes</taxon>
        <taxon>Astigmata</taxon>
        <taxon>Glycyphagoidea</taxon>
        <taxon>Echimyopodidae</taxon>
        <taxon>Blomia</taxon>
    </lineage>
</organism>
<feature type="domain" description="BTB" evidence="2">
    <location>
        <begin position="290"/>
        <end position="368"/>
    </location>
</feature>
<dbReference type="SUPFAM" id="SSF54695">
    <property type="entry name" value="POZ domain"/>
    <property type="match status" value="1"/>
</dbReference>
<dbReference type="EMBL" id="JAPWDV010000002">
    <property type="protein sequence ID" value="KAJ6219054.1"/>
    <property type="molecule type" value="Genomic_DNA"/>
</dbReference>
<reference evidence="3" key="1">
    <citation type="submission" date="2022-12" db="EMBL/GenBank/DDBJ databases">
        <title>Genome assemblies of Blomia tropicalis.</title>
        <authorList>
            <person name="Cui Y."/>
        </authorList>
    </citation>
    <scope>NUCLEOTIDE SEQUENCE</scope>
    <source>
        <tissue evidence="3">Adult mites</tissue>
    </source>
</reference>
<dbReference type="PANTHER" id="PTHR24413">
    <property type="entry name" value="SPECKLE-TYPE POZ PROTEIN"/>
    <property type="match status" value="1"/>
</dbReference>
<accession>A0A9Q0RLS2</accession>
<evidence type="ECO:0000256" key="1">
    <source>
        <dbReference type="SAM" id="MobiDB-lite"/>
    </source>
</evidence>
<comment type="caution">
    <text evidence="3">The sequence shown here is derived from an EMBL/GenBank/DDBJ whole genome shotgun (WGS) entry which is preliminary data.</text>
</comment>
<name>A0A9Q0RLS2_BLOTA</name>
<gene>
    <name evidence="3" type="ORF">RDWZM_004866</name>
</gene>
<dbReference type="AlphaFoldDB" id="A0A9Q0RLS2"/>
<dbReference type="Gene3D" id="3.30.710.10">
    <property type="entry name" value="Potassium Channel Kv1.1, Chain A"/>
    <property type="match status" value="1"/>
</dbReference>
<dbReference type="Pfam" id="PF00651">
    <property type="entry name" value="BTB"/>
    <property type="match status" value="1"/>
</dbReference>
<keyword evidence="4" id="KW-1185">Reference proteome</keyword>